<dbReference type="Proteomes" id="UP000507470">
    <property type="component" value="Unassembled WGS sequence"/>
</dbReference>
<organism evidence="1 2">
    <name type="scientific">Mytilus coruscus</name>
    <name type="common">Sea mussel</name>
    <dbReference type="NCBI Taxonomy" id="42192"/>
    <lineage>
        <taxon>Eukaryota</taxon>
        <taxon>Metazoa</taxon>
        <taxon>Spiralia</taxon>
        <taxon>Lophotrochozoa</taxon>
        <taxon>Mollusca</taxon>
        <taxon>Bivalvia</taxon>
        <taxon>Autobranchia</taxon>
        <taxon>Pteriomorphia</taxon>
        <taxon>Mytilida</taxon>
        <taxon>Mytiloidea</taxon>
        <taxon>Mytilidae</taxon>
        <taxon>Mytilinae</taxon>
        <taxon>Mytilus</taxon>
    </lineage>
</organism>
<dbReference type="AlphaFoldDB" id="A0A6J8D8W1"/>
<name>A0A6J8D8W1_MYTCO</name>
<evidence type="ECO:0008006" key="3">
    <source>
        <dbReference type="Google" id="ProtNLM"/>
    </source>
</evidence>
<protein>
    <recommendedName>
        <fullName evidence="3">Reverse transcriptase domain-containing protein</fullName>
    </recommendedName>
</protein>
<proteinExistence type="predicted"/>
<sequence length="206" mass="23886">MRKYGLAIGRVLVNASRSHIYSRILDPCDADIILYKGTHIGLFVPAQKIVSDIGLMEEGTVCNVREMDRDQQQIPQYMAEMYSDGRENPTESEGERFKDILLRYRDIFYDPAGEPGKTTIDMHSIKLKEEIPVKEPPRRIPLYKRQAIEDEIKKLEDKKLIEKSNSPRSSGLVLVQKKDLSWRLYVDYRKLNDKTIKDAYPIPNRG</sequence>
<dbReference type="InterPro" id="IPR043502">
    <property type="entry name" value="DNA/RNA_pol_sf"/>
</dbReference>
<accession>A0A6J8D8W1</accession>
<dbReference type="PANTHER" id="PTHR24559:SF448">
    <property type="entry name" value="RNA-DIRECTED DNA POLYMERASE"/>
    <property type="match status" value="1"/>
</dbReference>
<keyword evidence="2" id="KW-1185">Reference proteome</keyword>
<dbReference type="Gene3D" id="3.10.10.10">
    <property type="entry name" value="HIV Type 1 Reverse Transcriptase, subunit A, domain 1"/>
    <property type="match status" value="1"/>
</dbReference>
<evidence type="ECO:0000313" key="2">
    <source>
        <dbReference type="Proteomes" id="UP000507470"/>
    </source>
</evidence>
<gene>
    <name evidence="1" type="ORF">MCOR_38285</name>
</gene>
<dbReference type="OrthoDB" id="6097563at2759"/>
<reference evidence="1 2" key="1">
    <citation type="submission" date="2020-06" db="EMBL/GenBank/DDBJ databases">
        <authorList>
            <person name="Li R."/>
            <person name="Bekaert M."/>
        </authorList>
    </citation>
    <scope>NUCLEOTIDE SEQUENCE [LARGE SCALE GENOMIC DNA]</scope>
    <source>
        <strain evidence="2">wild</strain>
    </source>
</reference>
<dbReference type="SUPFAM" id="SSF56672">
    <property type="entry name" value="DNA/RNA polymerases"/>
    <property type="match status" value="1"/>
</dbReference>
<dbReference type="InterPro" id="IPR053134">
    <property type="entry name" value="RNA-dir_DNA_polymerase"/>
</dbReference>
<dbReference type="PANTHER" id="PTHR24559">
    <property type="entry name" value="TRANSPOSON TY3-I GAG-POL POLYPROTEIN"/>
    <property type="match status" value="1"/>
</dbReference>
<dbReference type="EMBL" id="CACVKT020006964">
    <property type="protein sequence ID" value="CAC5404505.1"/>
    <property type="molecule type" value="Genomic_DNA"/>
</dbReference>
<evidence type="ECO:0000313" key="1">
    <source>
        <dbReference type="EMBL" id="CAC5404505.1"/>
    </source>
</evidence>